<dbReference type="EMBL" id="CP053085">
    <property type="protein sequence ID" value="QJR37613.1"/>
    <property type="molecule type" value="Genomic_DNA"/>
</dbReference>
<dbReference type="AlphaFoldDB" id="A0A6M4IS96"/>
<evidence type="ECO:0000313" key="2">
    <source>
        <dbReference type="Proteomes" id="UP000500938"/>
    </source>
</evidence>
<dbReference type="KEGG" id="ggr:HKW67_19870"/>
<sequence>MSADVPVLHADGPAAQALAKAMPEDKYGCRPTAAKASMSMDFFVQKMTEQTAWMNGVTPPWSK</sequence>
<protein>
    <submittedName>
        <fullName evidence="1">Uncharacterized protein</fullName>
    </submittedName>
</protein>
<proteinExistence type="predicted"/>
<accession>A0A6M4IS96</accession>
<organism evidence="1 2">
    <name type="scientific">Gemmatimonas groenlandica</name>
    <dbReference type="NCBI Taxonomy" id="2732249"/>
    <lineage>
        <taxon>Bacteria</taxon>
        <taxon>Pseudomonadati</taxon>
        <taxon>Gemmatimonadota</taxon>
        <taxon>Gemmatimonadia</taxon>
        <taxon>Gemmatimonadales</taxon>
        <taxon>Gemmatimonadaceae</taxon>
        <taxon>Gemmatimonas</taxon>
    </lineage>
</organism>
<dbReference type="RefSeq" id="WP_171227048.1">
    <property type="nucleotide sequence ID" value="NZ_CP053085.1"/>
</dbReference>
<reference evidence="1 2" key="1">
    <citation type="submission" date="2020-05" db="EMBL/GenBank/DDBJ databases">
        <title>Complete genome sequence of Gemmatimonas greenlandica TET16.</title>
        <authorList>
            <person name="Zeng Y."/>
        </authorList>
    </citation>
    <scope>NUCLEOTIDE SEQUENCE [LARGE SCALE GENOMIC DNA]</scope>
    <source>
        <strain evidence="1 2">TET16</strain>
    </source>
</reference>
<keyword evidence="2" id="KW-1185">Reference proteome</keyword>
<dbReference type="Proteomes" id="UP000500938">
    <property type="component" value="Chromosome"/>
</dbReference>
<evidence type="ECO:0000313" key="1">
    <source>
        <dbReference type="EMBL" id="QJR37613.1"/>
    </source>
</evidence>
<name>A0A6M4IS96_9BACT</name>
<gene>
    <name evidence="1" type="ORF">HKW67_19870</name>
</gene>